<keyword evidence="3" id="KW-1003">Cell membrane</keyword>
<dbReference type="RefSeq" id="WP_012805836.1">
    <property type="nucleotide sequence ID" value="NC_013174.1"/>
</dbReference>
<evidence type="ECO:0000313" key="10">
    <source>
        <dbReference type="Proteomes" id="UP000000628"/>
    </source>
</evidence>
<dbReference type="Proteomes" id="UP000000628">
    <property type="component" value="Chromosome"/>
</dbReference>
<dbReference type="GO" id="GO:0005886">
    <property type="term" value="C:plasma membrane"/>
    <property type="evidence" value="ECO:0007669"/>
    <property type="project" value="UniProtKB-SubCell"/>
</dbReference>
<feature type="transmembrane region" description="Helical" evidence="8">
    <location>
        <begin position="358"/>
        <end position="378"/>
    </location>
</feature>
<dbReference type="Pfam" id="PF03601">
    <property type="entry name" value="Cons_hypoth698"/>
    <property type="match status" value="3"/>
</dbReference>
<reference evidence="9 10" key="1">
    <citation type="journal article" date="2009" name="Stand. Genomic Sci.">
        <title>Complete genome sequence of Jonesia denitrificans type strain (Prevot 55134).</title>
        <authorList>
            <person name="Pukall R."/>
            <person name="Gehrich-Schroter G."/>
            <person name="Lapidus A."/>
            <person name="Nolan M."/>
            <person name="Glavina Del Rio T."/>
            <person name="Lucas S."/>
            <person name="Chen F."/>
            <person name="Tice H."/>
            <person name="Pitluck S."/>
            <person name="Cheng J.F."/>
            <person name="Copeland A."/>
            <person name="Saunders E."/>
            <person name="Brettin T."/>
            <person name="Detter J.C."/>
            <person name="Bruce D."/>
            <person name="Goodwin L."/>
            <person name="Pati A."/>
            <person name="Ivanova N."/>
            <person name="Mavromatis K."/>
            <person name="Ovchinnikova G."/>
            <person name="Chen A."/>
            <person name="Palaniappan K."/>
            <person name="Land M."/>
            <person name="Hauser L."/>
            <person name="Chang Y.J."/>
            <person name="Jeffries C.D."/>
            <person name="Chain P."/>
            <person name="Goker M."/>
            <person name="Bristow J."/>
            <person name="Eisen J.A."/>
            <person name="Markowitz V."/>
            <person name="Hugenholtz P."/>
            <person name="Kyrpides N.C."/>
            <person name="Klenk H.P."/>
            <person name="Han C."/>
        </authorList>
    </citation>
    <scope>NUCLEOTIDE SEQUENCE [LARGE SCALE GENOMIC DNA]</scope>
    <source>
        <strain evidence="10">ATCC 14870 / DSM 20603 / BCRC 15368 / CIP 55.134 / JCM 11481 / NBRC 15587 / NCTC 10816 / Prevot 55134</strain>
    </source>
</reference>
<evidence type="ECO:0000256" key="8">
    <source>
        <dbReference type="SAM" id="Phobius"/>
    </source>
</evidence>
<dbReference type="HOGENOM" id="CLU_033541_1_1_11"/>
<evidence type="ECO:0000256" key="2">
    <source>
        <dbReference type="ARBA" id="ARBA00007977"/>
    </source>
</evidence>
<keyword evidence="4 8" id="KW-0812">Transmembrane</keyword>
<feature type="transmembrane region" description="Helical" evidence="8">
    <location>
        <begin position="299"/>
        <end position="320"/>
    </location>
</feature>
<evidence type="ECO:0000256" key="4">
    <source>
        <dbReference type="ARBA" id="ARBA00022692"/>
    </source>
</evidence>
<evidence type="ECO:0000256" key="6">
    <source>
        <dbReference type="ARBA" id="ARBA00023136"/>
    </source>
</evidence>
<dbReference type="AlphaFoldDB" id="C7R553"/>
<evidence type="ECO:0008006" key="11">
    <source>
        <dbReference type="Google" id="ProtNLM"/>
    </source>
</evidence>
<evidence type="ECO:0000256" key="1">
    <source>
        <dbReference type="ARBA" id="ARBA00004651"/>
    </source>
</evidence>
<proteinExistence type="inferred from homology"/>
<feature type="compositionally biased region" description="Basic and acidic residues" evidence="7">
    <location>
        <begin position="119"/>
        <end position="142"/>
    </location>
</feature>
<protein>
    <recommendedName>
        <fullName evidence="11">Sulfate exporter family transporter</fullName>
    </recommendedName>
</protein>
<evidence type="ECO:0000256" key="5">
    <source>
        <dbReference type="ARBA" id="ARBA00022989"/>
    </source>
</evidence>
<feature type="region of interest" description="Disordered" evidence="7">
    <location>
        <begin position="117"/>
        <end position="153"/>
    </location>
</feature>
<dbReference type="eggNOG" id="COG2855">
    <property type="taxonomic scope" value="Bacteria"/>
</dbReference>
<evidence type="ECO:0000256" key="7">
    <source>
        <dbReference type="SAM" id="MobiDB-lite"/>
    </source>
</evidence>
<keyword evidence="10" id="KW-1185">Reference proteome</keyword>
<feature type="transmembrane region" description="Helical" evidence="8">
    <location>
        <begin position="326"/>
        <end position="346"/>
    </location>
</feature>
<keyword evidence="5 8" id="KW-1133">Transmembrane helix</keyword>
<dbReference type="EMBL" id="CP001706">
    <property type="protein sequence ID" value="ACV07731.1"/>
    <property type="molecule type" value="Genomic_DNA"/>
</dbReference>
<dbReference type="KEGG" id="jde:Jden_0054"/>
<dbReference type="InterPro" id="IPR018383">
    <property type="entry name" value="UPF0324_pro"/>
</dbReference>
<sequence>MPTLSPLLIAIILGATIANLWRIPDPTQHIIDVVGKYTLRAGIVLLGLQLHLADLVAAGPRVITTAVLVVTTGILSTLAIGRLLGIHRDLTLLIACGFSICGAAAVAAATATLTSQRGGDARQRGGDASERGGDTDERRPDVSHPGGDTGDSLPQHSALAIALVVLFGTLMIPLIPLLGHALGLTATQTALWAGASVHEIAQVVAIGDAVDPGTGNALHLAVVMKLARVLLLAVVLAVITMRHRRPVPAPAGGVLIQATAGSASSFTDTGSASSAASLSGAPLANNQSRTPRHTRVQPLIPTFVSGFIVMAALRTTGLLPDTVLTMAGHTQTVLLTIAMGALGTGVRIDKLMTVGGKPVVLAALATLIVGVVGLAGALTL</sequence>
<feature type="transmembrane region" description="Helical" evidence="8">
    <location>
        <begin position="217"/>
        <end position="239"/>
    </location>
</feature>
<evidence type="ECO:0000256" key="3">
    <source>
        <dbReference type="ARBA" id="ARBA00022475"/>
    </source>
</evidence>
<evidence type="ECO:0000313" key="9">
    <source>
        <dbReference type="EMBL" id="ACV07731.1"/>
    </source>
</evidence>
<dbReference type="PANTHER" id="PTHR30106:SF2">
    <property type="entry name" value="UPF0324 INNER MEMBRANE PROTEIN YEIH"/>
    <property type="match status" value="1"/>
</dbReference>
<organism evidence="9 10">
    <name type="scientific">Jonesia denitrificans (strain ATCC 14870 / DSM 20603 / BCRC 15368 / CIP 55.134 / JCM 11481 / NBRC 15587 / NCTC 10816 / Prevot 55134)</name>
    <name type="common">Listeria denitrificans</name>
    <dbReference type="NCBI Taxonomy" id="471856"/>
    <lineage>
        <taxon>Bacteria</taxon>
        <taxon>Bacillati</taxon>
        <taxon>Actinomycetota</taxon>
        <taxon>Actinomycetes</taxon>
        <taxon>Micrococcales</taxon>
        <taxon>Jonesiaceae</taxon>
        <taxon>Jonesia</taxon>
    </lineage>
</organism>
<name>C7R553_JONDD</name>
<feature type="transmembrane region" description="Helical" evidence="8">
    <location>
        <begin position="62"/>
        <end position="84"/>
    </location>
</feature>
<keyword evidence="6 8" id="KW-0472">Membrane</keyword>
<comment type="subcellular location">
    <subcellularLocation>
        <location evidence="1">Cell membrane</location>
        <topology evidence="1">Multi-pass membrane protein</topology>
    </subcellularLocation>
</comment>
<comment type="similarity">
    <text evidence="2">Belongs to the UPF0324 family.</text>
</comment>
<accession>C7R553</accession>
<gene>
    <name evidence="9" type="ordered locus">Jden_0054</name>
</gene>
<dbReference type="STRING" id="471856.Jden_0054"/>
<feature type="transmembrane region" description="Helical" evidence="8">
    <location>
        <begin position="30"/>
        <end position="50"/>
    </location>
</feature>
<dbReference type="PANTHER" id="PTHR30106">
    <property type="entry name" value="INNER MEMBRANE PROTEIN YEIH-RELATED"/>
    <property type="match status" value="1"/>
</dbReference>
<feature type="transmembrane region" description="Helical" evidence="8">
    <location>
        <begin position="90"/>
        <end position="114"/>
    </location>
</feature>
<feature type="transmembrane region" description="Helical" evidence="8">
    <location>
        <begin position="158"/>
        <end position="178"/>
    </location>
</feature>